<dbReference type="EMBL" id="JBBYHT010000004">
    <property type="protein sequence ID" value="MEL1248388.1"/>
    <property type="molecule type" value="Genomic_DNA"/>
</dbReference>
<reference evidence="1 2" key="1">
    <citation type="submission" date="2024-04" db="EMBL/GenBank/DDBJ databases">
        <title>Flavobacterium sp. DGU41 16S ribosomal RNA gene Genome sequencing and assembly.</title>
        <authorList>
            <person name="Park S."/>
        </authorList>
    </citation>
    <scope>NUCLEOTIDE SEQUENCE [LARGE SCALE GENOMIC DNA]</scope>
    <source>
        <strain evidence="1 2">DGU41</strain>
    </source>
</reference>
<name>A0ABU9I7J5_9FLAO</name>
<dbReference type="RefSeq" id="WP_341683278.1">
    <property type="nucleotide sequence ID" value="NZ_JBBYHT010000004.1"/>
</dbReference>
<evidence type="ECO:0000313" key="1">
    <source>
        <dbReference type="EMBL" id="MEL1248388.1"/>
    </source>
</evidence>
<protein>
    <submittedName>
        <fullName evidence="1">Uncharacterized protein</fullName>
    </submittedName>
</protein>
<dbReference type="Proteomes" id="UP001393056">
    <property type="component" value="Unassembled WGS sequence"/>
</dbReference>
<organism evidence="1 2">
    <name type="scientific">Flavobacterium helocola</name>
    <dbReference type="NCBI Taxonomy" id="3139139"/>
    <lineage>
        <taxon>Bacteria</taxon>
        <taxon>Pseudomonadati</taxon>
        <taxon>Bacteroidota</taxon>
        <taxon>Flavobacteriia</taxon>
        <taxon>Flavobacteriales</taxon>
        <taxon>Flavobacteriaceae</taxon>
        <taxon>Flavobacterium</taxon>
    </lineage>
</organism>
<gene>
    <name evidence="1" type="ORF">AAEO58_10065</name>
</gene>
<comment type="caution">
    <text evidence="1">The sequence shown here is derived from an EMBL/GenBank/DDBJ whole genome shotgun (WGS) entry which is preliminary data.</text>
</comment>
<accession>A0ABU9I7J5</accession>
<evidence type="ECO:0000313" key="2">
    <source>
        <dbReference type="Proteomes" id="UP001393056"/>
    </source>
</evidence>
<keyword evidence="2" id="KW-1185">Reference proteome</keyword>
<proteinExistence type="predicted"/>
<sequence>MKNIKVNIDNLNRDLYLMVVEEPQILNELLVLEGYDPSQLERNVVSQVKKLLFQQTVAIKKAHRDDIYKKALMLFQQTKETTKHGILAILQERSPQLQFNNLDKMDEQDLRDILNETDLLDLMEKIEKNDI</sequence>